<organism evidence="3 4">
    <name type="scientific">Pyrenophora seminiperda CCB06</name>
    <dbReference type="NCBI Taxonomy" id="1302712"/>
    <lineage>
        <taxon>Eukaryota</taxon>
        <taxon>Fungi</taxon>
        <taxon>Dikarya</taxon>
        <taxon>Ascomycota</taxon>
        <taxon>Pezizomycotina</taxon>
        <taxon>Dothideomycetes</taxon>
        <taxon>Pleosporomycetidae</taxon>
        <taxon>Pleosporales</taxon>
        <taxon>Pleosporineae</taxon>
        <taxon>Pleosporaceae</taxon>
        <taxon>Pyrenophora</taxon>
    </lineage>
</organism>
<reference evidence="3 4" key="1">
    <citation type="journal article" date="2014" name="PLoS ONE">
        <title>De novo Genome Assembly of the Fungal Plant Pathogen Pyrenophora semeniperda.</title>
        <authorList>
            <person name="Soliai M.M."/>
            <person name="Meyer S.E."/>
            <person name="Udall J.A."/>
            <person name="Elzinga D.E."/>
            <person name="Hermansen R.A."/>
            <person name="Bodily P.M."/>
            <person name="Hart A.A."/>
            <person name="Coleman C.E."/>
        </authorList>
    </citation>
    <scope>NUCLEOTIDE SEQUENCE [LARGE SCALE GENOMIC DNA]</scope>
    <source>
        <strain evidence="3 4">CCB06</strain>
        <tissue evidence="3">Mycelium</tissue>
    </source>
</reference>
<sequence>MHNPDFGTLASALQFLGFRGAPHTHPNTHSHTYNMDAPMIELRSALASLFEQGQYSDLTIVCGTKRYQVHRVLLATRSTFFEGACRNGFREAETGIIDLSEDDAEAVEHMIHYFYHMDYLTKKPLSRRLSQRSNRPASPRASRFATNRNTPKKLNLTAVEDPLMALVAAANNAMPMTPPPEQNTFQNMHVSTKMPDSPMVDDFFQDDDLESVHSEQEFDVETTHLVTHAKVYAIAEKYGIAGLKALSRSKFADQTELHLSSTEFPEACQEAYESTFHTDRGLRDIIIQTFRANPSLSLRPDVEMVVRETPGLAFELFRMASGLPTRDMIVVSGSDIISASARSGLQAWNLVNREILVCCYTSEITHTTRKARMMSRTCPPHILRAYKKGDFTDLVISCGASEFAVHTAIVASACEFFAKSLKFAGKEAKERRIDLPNDDPEMIRRLVAYLYLGDYDPSDDAGIVALGKFEQRKSTTATSSAYHLRKPLFGIDATLDRCACLVPKSTNIEQLVAESETEKKAAAYSIWDTLQRGIQVVEPLTIHATMYALADKYQVEGLGDLAKAKWENTLPNHAKSEDFVNAVQIAYSSTPDSNRGLRDAVVKAFRAYFHVNVTEIPDFEAKLETIDQLSFLLIKSWPKKTKPVRPRSTLFNQSSLLSFEDLQRLGPRTSSAPKSSTPT</sequence>
<dbReference type="Pfam" id="PF00651">
    <property type="entry name" value="BTB"/>
    <property type="match status" value="2"/>
</dbReference>
<dbReference type="AlphaFoldDB" id="A0A3M7M554"/>
<feature type="compositionally biased region" description="Low complexity" evidence="1">
    <location>
        <begin position="131"/>
        <end position="143"/>
    </location>
</feature>
<dbReference type="SMART" id="SM00225">
    <property type="entry name" value="BTB"/>
    <property type="match status" value="2"/>
</dbReference>
<feature type="region of interest" description="Disordered" evidence="1">
    <location>
        <begin position="126"/>
        <end position="151"/>
    </location>
</feature>
<evidence type="ECO:0000256" key="1">
    <source>
        <dbReference type="SAM" id="MobiDB-lite"/>
    </source>
</evidence>
<protein>
    <submittedName>
        <fullName evidence="3">Btb poz domain-containing</fullName>
    </submittedName>
</protein>
<proteinExistence type="predicted"/>
<evidence type="ECO:0000313" key="4">
    <source>
        <dbReference type="Proteomes" id="UP000265663"/>
    </source>
</evidence>
<evidence type="ECO:0000313" key="3">
    <source>
        <dbReference type="EMBL" id="RMZ69631.1"/>
    </source>
</evidence>
<name>A0A3M7M554_9PLEO</name>
<dbReference type="PROSITE" id="PS50097">
    <property type="entry name" value="BTB"/>
    <property type="match status" value="2"/>
</dbReference>
<gene>
    <name evidence="3" type="ORF">GMOD_00006464</name>
</gene>
<dbReference type="OrthoDB" id="6359816at2759"/>
<dbReference type="PANTHER" id="PTHR47843:SF5">
    <property type="entry name" value="BTB_POZ DOMAIN PROTEIN"/>
    <property type="match status" value="1"/>
</dbReference>
<dbReference type="Gene3D" id="3.30.710.10">
    <property type="entry name" value="Potassium Channel Kv1.1, Chain A"/>
    <property type="match status" value="2"/>
</dbReference>
<feature type="domain" description="BTB" evidence="2">
    <location>
        <begin position="392"/>
        <end position="459"/>
    </location>
</feature>
<feature type="domain" description="BTB" evidence="2">
    <location>
        <begin position="56"/>
        <end position="123"/>
    </location>
</feature>
<dbReference type="InterPro" id="IPR011333">
    <property type="entry name" value="SKP1/BTB/POZ_sf"/>
</dbReference>
<dbReference type="CDD" id="cd18186">
    <property type="entry name" value="BTB_POZ_ZBTB_KLHL-like"/>
    <property type="match status" value="2"/>
</dbReference>
<dbReference type="PANTHER" id="PTHR47843">
    <property type="entry name" value="BTB DOMAIN-CONTAINING PROTEIN-RELATED"/>
    <property type="match status" value="1"/>
</dbReference>
<keyword evidence="4" id="KW-1185">Reference proteome</keyword>
<dbReference type="SUPFAM" id="SSF54695">
    <property type="entry name" value="POZ domain"/>
    <property type="match status" value="2"/>
</dbReference>
<evidence type="ECO:0000259" key="2">
    <source>
        <dbReference type="PROSITE" id="PS50097"/>
    </source>
</evidence>
<dbReference type="EMBL" id="KE747818">
    <property type="protein sequence ID" value="RMZ69631.1"/>
    <property type="molecule type" value="Genomic_DNA"/>
</dbReference>
<dbReference type="InterPro" id="IPR000210">
    <property type="entry name" value="BTB/POZ_dom"/>
</dbReference>
<accession>A0A3M7M554</accession>
<dbReference type="Proteomes" id="UP000265663">
    <property type="component" value="Unassembled WGS sequence"/>
</dbReference>